<gene>
    <name evidence="1" type="ORF">KUCAC02_017366</name>
</gene>
<name>A0ACB9W234_CHAAC</name>
<proteinExistence type="predicted"/>
<dbReference type="Proteomes" id="UP001057452">
    <property type="component" value="Chromosome 20"/>
</dbReference>
<evidence type="ECO:0000313" key="2">
    <source>
        <dbReference type="Proteomes" id="UP001057452"/>
    </source>
</evidence>
<comment type="caution">
    <text evidence="1">The sequence shown here is derived from an EMBL/GenBank/DDBJ whole genome shotgun (WGS) entry which is preliminary data.</text>
</comment>
<reference evidence="1" key="1">
    <citation type="submission" date="2022-05" db="EMBL/GenBank/DDBJ databases">
        <title>Chromosome-level genome of Chaenocephalus aceratus.</title>
        <authorList>
            <person name="Park H."/>
        </authorList>
    </citation>
    <scope>NUCLEOTIDE SEQUENCE</scope>
    <source>
        <strain evidence="1">KU_202001</strain>
    </source>
</reference>
<organism evidence="1 2">
    <name type="scientific">Chaenocephalus aceratus</name>
    <name type="common">Blackfin icefish</name>
    <name type="synonym">Chaenichthys aceratus</name>
    <dbReference type="NCBI Taxonomy" id="36190"/>
    <lineage>
        <taxon>Eukaryota</taxon>
        <taxon>Metazoa</taxon>
        <taxon>Chordata</taxon>
        <taxon>Craniata</taxon>
        <taxon>Vertebrata</taxon>
        <taxon>Euteleostomi</taxon>
        <taxon>Actinopterygii</taxon>
        <taxon>Neopterygii</taxon>
        <taxon>Teleostei</taxon>
        <taxon>Neoteleostei</taxon>
        <taxon>Acanthomorphata</taxon>
        <taxon>Eupercaria</taxon>
        <taxon>Perciformes</taxon>
        <taxon>Notothenioidei</taxon>
        <taxon>Channichthyidae</taxon>
        <taxon>Chaenocephalus</taxon>
    </lineage>
</organism>
<dbReference type="EMBL" id="CM043804">
    <property type="protein sequence ID" value="KAI4806547.1"/>
    <property type="molecule type" value="Genomic_DNA"/>
</dbReference>
<sequence>MVVLFIMYRFYSSSNTSVLLIAGMLGGLTVSFHRGENLDHMEASCDCRGLNITSQSPRHVGKSVMESQRSHRLVWTDKVVTVPRDYCDTGIQRENRSAEVNHGCVISVCQSVTFAKRRPLLPTERCHSPTQRLCLLQETFDPEVLFNLFLPPVIFHGAYTLNQKRLIGNLGSVLTFAFLGTSCFTLGSCVYGVTRLMVLMGRAADGDFLLTDCLLFGPRGDRPHHFCCGISRGVLGLHAVFNSRNSCLFLFVVAVLGPLSEPRLDLDLHGLLLGESVLSDAVAVVLTQATPRMHTSLCDRPRQAGGGERRRVIVFTLWLPSPYIEALPPSLLRLFNDFDVEVSPPPSIGITTSSQMGAGRPFDPPAFLLSVGYFLAVFAGSLLLGFTFTITTALISFHPLPSLCLHPKLIITSASAAIYPLPPLGNCLSN</sequence>
<evidence type="ECO:0000313" key="1">
    <source>
        <dbReference type="EMBL" id="KAI4806547.1"/>
    </source>
</evidence>
<keyword evidence="2" id="KW-1185">Reference proteome</keyword>
<accession>A0ACB9W234</accession>
<protein>
    <submittedName>
        <fullName evidence="1">Uncharacterized protein</fullName>
    </submittedName>
</protein>